<evidence type="ECO:0000313" key="5">
    <source>
        <dbReference type="EMBL" id="AKG91184.1"/>
    </source>
</evidence>
<dbReference type="GO" id="GO:0006396">
    <property type="term" value="P:RNA processing"/>
    <property type="evidence" value="ECO:0007669"/>
    <property type="project" value="InterPro"/>
</dbReference>
<dbReference type="EC" id="2.1.1.185" evidence="5"/>
<keyword evidence="1 5" id="KW-0489">Methyltransferase</keyword>
<dbReference type="KEGG" id="gah:GAH_01528"/>
<reference evidence="5 6" key="1">
    <citation type="submission" date="2015-04" db="EMBL/GenBank/DDBJ databases">
        <title>The complete genome sequence of the hyperthermophilic, obligate iron-reducing archaeon Geoglobus ahangari strain 234T.</title>
        <authorList>
            <person name="Manzella M.P."/>
            <person name="Holmes D.E."/>
            <person name="Rocheleau J.M."/>
            <person name="Chung A."/>
            <person name="Reguera G."/>
            <person name="Kashefi K."/>
        </authorList>
    </citation>
    <scope>NUCLEOTIDE SEQUENCE [LARGE SCALE GENOMIC DNA]</scope>
    <source>
        <strain evidence="5 6">234</strain>
    </source>
</reference>
<dbReference type="Gene3D" id="3.30.1330.30">
    <property type="match status" value="1"/>
</dbReference>
<dbReference type="Gene3D" id="3.40.1280.10">
    <property type="match status" value="1"/>
</dbReference>
<gene>
    <name evidence="5" type="ORF">GAH_01528</name>
</gene>
<dbReference type="OrthoDB" id="50169at2157"/>
<dbReference type="InterPro" id="IPR001537">
    <property type="entry name" value="SpoU_MeTrfase"/>
</dbReference>
<dbReference type="GO" id="GO:0003723">
    <property type="term" value="F:RNA binding"/>
    <property type="evidence" value="ECO:0007669"/>
    <property type="project" value="InterPro"/>
</dbReference>
<evidence type="ECO:0000313" key="6">
    <source>
        <dbReference type="Proteomes" id="UP000034723"/>
    </source>
</evidence>
<dbReference type="Pfam" id="PF08032">
    <property type="entry name" value="SpoU_sub_bind"/>
    <property type="match status" value="1"/>
</dbReference>
<protein>
    <submittedName>
        <fullName evidence="5">rRNA methylase, putative, group 3</fullName>
        <ecNumber evidence="5">2.1.1.185</ecNumber>
    </submittedName>
</protein>
<dbReference type="GO" id="GO:0008173">
    <property type="term" value="F:RNA methyltransferase activity"/>
    <property type="evidence" value="ECO:0007669"/>
    <property type="project" value="InterPro"/>
</dbReference>
<dbReference type="Proteomes" id="UP000034723">
    <property type="component" value="Chromosome"/>
</dbReference>
<dbReference type="HOGENOM" id="CLU_021322_0_1_2"/>
<dbReference type="STRING" id="113653.GAH_01528"/>
<proteinExistence type="predicted"/>
<dbReference type="GO" id="GO:0032259">
    <property type="term" value="P:methylation"/>
    <property type="evidence" value="ECO:0007669"/>
    <property type="project" value="UniProtKB-KW"/>
</dbReference>
<evidence type="ECO:0000259" key="3">
    <source>
        <dbReference type="Pfam" id="PF00588"/>
    </source>
</evidence>
<dbReference type="EMBL" id="CP011267">
    <property type="protein sequence ID" value="AKG91184.1"/>
    <property type="molecule type" value="Genomic_DNA"/>
</dbReference>
<evidence type="ECO:0000256" key="2">
    <source>
        <dbReference type="ARBA" id="ARBA00022679"/>
    </source>
</evidence>
<evidence type="ECO:0000259" key="4">
    <source>
        <dbReference type="Pfam" id="PF08032"/>
    </source>
</evidence>
<dbReference type="InterPro" id="IPR013123">
    <property type="entry name" value="SpoU_subst-bd"/>
</dbReference>
<dbReference type="PANTHER" id="PTHR46429:SF1">
    <property type="entry name" value="23S RRNA (GUANOSINE-2'-O-)-METHYLTRANSFERASE RLMB"/>
    <property type="match status" value="1"/>
</dbReference>
<dbReference type="InterPro" id="IPR004441">
    <property type="entry name" value="rRNA_MeTrfase_TrmH"/>
</dbReference>
<keyword evidence="6" id="KW-1185">Reference proteome</keyword>
<dbReference type="PANTHER" id="PTHR46429">
    <property type="entry name" value="23S RRNA (GUANOSINE-2'-O-)-METHYLTRANSFERASE RLMB"/>
    <property type="match status" value="1"/>
</dbReference>
<accession>A0A0F7IE29</accession>
<dbReference type="SUPFAM" id="SSF75217">
    <property type="entry name" value="alpha/beta knot"/>
    <property type="match status" value="1"/>
</dbReference>
<feature type="domain" description="RNA 2-O ribose methyltransferase substrate binding" evidence="4">
    <location>
        <begin position="3"/>
        <end position="46"/>
    </location>
</feature>
<sequence length="227" mass="24827">MRVSGVNSVSEALKAGKVNRIYYDVSHKSRRIEDIVRQARKLGIPVVGLRRLESRIEADISPVKYKDLEYVAEKAIRTGSFLLLLDSVQDPQNLGAVIRNAVFFGCAGIVIPKRRSAQVNETVVKVSAGTALHADIARVSNLANTVKSLKKLGFHVICAELGGKSIEEAFMDPPLAIVIGGEDEGVSRPVKKQCDEVVSIPSFGRAESLNLSCASAIFMYEFRRRLS</sequence>
<dbReference type="PATRIC" id="fig|113653.22.peg.1508"/>
<dbReference type="GO" id="GO:0005829">
    <property type="term" value="C:cytosol"/>
    <property type="evidence" value="ECO:0007669"/>
    <property type="project" value="TreeGrafter"/>
</dbReference>
<dbReference type="AlphaFoldDB" id="A0A0F7IE29"/>
<dbReference type="InParanoid" id="A0A0F7IE29"/>
<dbReference type="GeneID" id="24804098"/>
<dbReference type="InterPro" id="IPR029064">
    <property type="entry name" value="Ribosomal_eL30-like_sf"/>
</dbReference>
<dbReference type="Pfam" id="PF00588">
    <property type="entry name" value="SpoU_methylase"/>
    <property type="match status" value="1"/>
</dbReference>
<dbReference type="CDD" id="cd18103">
    <property type="entry name" value="SpoU-like_RlmB"/>
    <property type="match status" value="1"/>
</dbReference>
<evidence type="ECO:0000256" key="1">
    <source>
        <dbReference type="ARBA" id="ARBA00022603"/>
    </source>
</evidence>
<name>A0A0F7IE29_9EURY</name>
<dbReference type="RefSeq" id="WP_048095880.1">
    <property type="nucleotide sequence ID" value="NZ_CP011267.1"/>
</dbReference>
<organism evidence="5 6">
    <name type="scientific">Geoglobus ahangari</name>
    <dbReference type="NCBI Taxonomy" id="113653"/>
    <lineage>
        <taxon>Archaea</taxon>
        <taxon>Methanobacteriati</taxon>
        <taxon>Methanobacteriota</taxon>
        <taxon>Archaeoglobi</taxon>
        <taxon>Archaeoglobales</taxon>
        <taxon>Archaeoglobaceae</taxon>
        <taxon>Geoglobus</taxon>
    </lineage>
</organism>
<keyword evidence="2 5" id="KW-0808">Transferase</keyword>
<dbReference type="InterPro" id="IPR029028">
    <property type="entry name" value="Alpha/beta_knot_MTases"/>
</dbReference>
<dbReference type="InterPro" id="IPR029026">
    <property type="entry name" value="tRNA_m1G_MTases_N"/>
</dbReference>
<feature type="domain" description="tRNA/rRNA methyltransferase SpoU type" evidence="3">
    <location>
        <begin position="81"/>
        <end position="220"/>
    </location>
</feature>
<dbReference type="NCBIfam" id="TIGR00186">
    <property type="entry name" value="rRNA_methyl_3"/>
    <property type="match status" value="1"/>
</dbReference>